<dbReference type="InterPro" id="IPR003439">
    <property type="entry name" value="ABC_transporter-like_ATP-bd"/>
</dbReference>
<gene>
    <name evidence="6" type="primary">ugpC</name>
    <name evidence="6" type="ORF">V1479_17120</name>
</gene>
<evidence type="ECO:0000256" key="1">
    <source>
        <dbReference type="ARBA" id="ARBA00005417"/>
    </source>
</evidence>
<evidence type="ECO:0000313" key="7">
    <source>
        <dbReference type="Proteomes" id="UP001559025"/>
    </source>
</evidence>
<feature type="domain" description="ABC transporter" evidence="5">
    <location>
        <begin position="4"/>
        <end position="234"/>
    </location>
</feature>
<evidence type="ECO:0000313" key="6">
    <source>
        <dbReference type="EMBL" id="MEX4009035.1"/>
    </source>
</evidence>
<dbReference type="InterPro" id="IPR015855">
    <property type="entry name" value="ABC_transpr_MalK-like"/>
</dbReference>
<dbReference type="Gene3D" id="2.40.50.100">
    <property type="match status" value="1"/>
</dbReference>
<dbReference type="SUPFAM" id="SSF52540">
    <property type="entry name" value="P-loop containing nucleoside triphosphate hydrolases"/>
    <property type="match status" value="1"/>
</dbReference>
<dbReference type="NCBIfam" id="NF008653">
    <property type="entry name" value="PRK11650.1"/>
    <property type="match status" value="1"/>
</dbReference>
<dbReference type="InterPro" id="IPR012340">
    <property type="entry name" value="NA-bd_OB-fold"/>
</dbReference>
<organism evidence="6 7">
    <name type="scientific">Neoaquamicrobium sediminum</name>
    <dbReference type="NCBI Taxonomy" id="1849104"/>
    <lineage>
        <taxon>Bacteria</taxon>
        <taxon>Pseudomonadati</taxon>
        <taxon>Pseudomonadota</taxon>
        <taxon>Alphaproteobacteria</taxon>
        <taxon>Hyphomicrobiales</taxon>
        <taxon>Phyllobacteriaceae</taxon>
        <taxon>Neoaquamicrobium</taxon>
    </lineage>
</organism>
<dbReference type="SUPFAM" id="SSF50331">
    <property type="entry name" value="MOP-like"/>
    <property type="match status" value="1"/>
</dbReference>
<dbReference type="SMART" id="SM00382">
    <property type="entry name" value="AAA"/>
    <property type="match status" value="1"/>
</dbReference>
<dbReference type="InterPro" id="IPR047641">
    <property type="entry name" value="ABC_transpr_MalK/UgpC-like"/>
</dbReference>
<dbReference type="InterPro" id="IPR017871">
    <property type="entry name" value="ABC_transporter-like_CS"/>
</dbReference>
<comment type="similarity">
    <text evidence="1">Belongs to the ABC transporter superfamily.</text>
</comment>
<keyword evidence="4 6" id="KW-0067">ATP-binding</keyword>
<evidence type="ECO:0000256" key="3">
    <source>
        <dbReference type="ARBA" id="ARBA00022741"/>
    </source>
</evidence>
<dbReference type="GO" id="GO:0005524">
    <property type="term" value="F:ATP binding"/>
    <property type="evidence" value="ECO:0007669"/>
    <property type="project" value="UniProtKB-KW"/>
</dbReference>
<dbReference type="Pfam" id="PF17912">
    <property type="entry name" value="OB_MalK"/>
    <property type="match status" value="1"/>
</dbReference>
<keyword evidence="3" id="KW-0547">Nucleotide-binding</keyword>
<dbReference type="Pfam" id="PF00005">
    <property type="entry name" value="ABC_tran"/>
    <property type="match status" value="1"/>
</dbReference>
<name>A0ABV3WWZ7_9HYPH</name>
<dbReference type="PANTHER" id="PTHR43875:SF1">
    <property type="entry name" value="OSMOPROTECTIVE COMPOUNDS UPTAKE ATP-BINDING PROTEIN GGTA"/>
    <property type="match status" value="1"/>
</dbReference>
<dbReference type="InterPro" id="IPR027417">
    <property type="entry name" value="P-loop_NTPase"/>
</dbReference>
<comment type="caution">
    <text evidence="6">The sequence shown here is derived from an EMBL/GenBank/DDBJ whole genome shotgun (WGS) entry which is preliminary data.</text>
</comment>
<evidence type="ECO:0000256" key="2">
    <source>
        <dbReference type="ARBA" id="ARBA00022448"/>
    </source>
</evidence>
<sequence>MAELTLRAVQKQFGGVEAVKAVDLDVDHGEFIVLVGPSGCGKSTLLRMIAGLEEITSGEIKLDGHSLNQVAPRDRDMAMVFQDYALYPHMTVAENLGFALKMRALSPEQIDAKVSEVAKMLELDALLERKPRALSGGQRQRVALGRALIRDPKVFLFDEPLSNLDAKLRVGMRMEIRKLQNALGTTSIYVTHDQIEAMTMADRIVVLKLGEVQQIGTPGDIYQRPVNSFVGTFIGSPPMSLVPATLRRDGDAFLLDFGKDQTIRLPVSRNESIERAGVEHVDVGMRAEHLSIADGAKGSDEFESDVVLVEEHGADSIAVVTLGRREVMARIRPGAADTGDKGMRFRIDSEAIHLFHPDTGVRLV</sequence>
<dbReference type="PROSITE" id="PS00211">
    <property type="entry name" value="ABC_TRANSPORTER_1"/>
    <property type="match status" value="1"/>
</dbReference>
<proteinExistence type="inferred from homology"/>
<keyword evidence="7" id="KW-1185">Reference proteome</keyword>
<protein>
    <submittedName>
        <fullName evidence="6">Sn-glycerol-3-phosphate ABC transporter ATP-binding protein UgpC</fullName>
    </submittedName>
</protein>
<dbReference type="InterPro" id="IPR003593">
    <property type="entry name" value="AAA+_ATPase"/>
</dbReference>
<dbReference type="PANTHER" id="PTHR43875">
    <property type="entry name" value="MALTODEXTRIN IMPORT ATP-BINDING PROTEIN MSMX"/>
    <property type="match status" value="1"/>
</dbReference>
<dbReference type="Gene3D" id="2.40.50.140">
    <property type="entry name" value="Nucleic acid-binding proteins"/>
    <property type="match status" value="1"/>
</dbReference>
<reference evidence="6 7" key="1">
    <citation type="submission" date="2024-01" db="EMBL/GenBank/DDBJ databases">
        <title>New evidence supports the origin of RcGTA from prophage.</title>
        <authorList>
            <person name="Xu Y."/>
            <person name="Liu B."/>
            <person name="Chen F."/>
        </authorList>
    </citation>
    <scope>NUCLEOTIDE SEQUENCE [LARGE SCALE GENOMIC DNA]</scope>
    <source>
        <strain evidence="6 7">CBW1107-2</strain>
    </source>
</reference>
<dbReference type="Gene3D" id="3.40.50.300">
    <property type="entry name" value="P-loop containing nucleotide triphosphate hydrolases"/>
    <property type="match status" value="1"/>
</dbReference>
<dbReference type="InterPro" id="IPR008995">
    <property type="entry name" value="Mo/tungstate-bd_C_term_dom"/>
</dbReference>
<evidence type="ECO:0000256" key="4">
    <source>
        <dbReference type="ARBA" id="ARBA00022840"/>
    </source>
</evidence>
<dbReference type="RefSeq" id="WP_368804014.1">
    <property type="nucleotide sequence ID" value="NZ_JAZHFV010000006.1"/>
</dbReference>
<dbReference type="InterPro" id="IPR040582">
    <property type="entry name" value="OB_MalK-like"/>
</dbReference>
<accession>A0ABV3WWZ7</accession>
<keyword evidence="2" id="KW-0813">Transport</keyword>
<dbReference type="PROSITE" id="PS50893">
    <property type="entry name" value="ABC_TRANSPORTER_2"/>
    <property type="match status" value="1"/>
</dbReference>
<dbReference type="EMBL" id="JAZHFV010000006">
    <property type="protein sequence ID" value="MEX4009035.1"/>
    <property type="molecule type" value="Genomic_DNA"/>
</dbReference>
<dbReference type="Proteomes" id="UP001559025">
    <property type="component" value="Unassembled WGS sequence"/>
</dbReference>
<dbReference type="CDD" id="cd03301">
    <property type="entry name" value="ABC_MalK_N"/>
    <property type="match status" value="1"/>
</dbReference>
<evidence type="ECO:0000259" key="5">
    <source>
        <dbReference type="PROSITE" id="PS50893"/>
    </source>
</evidence>